<reference evidence="9" key="1">
    <citation type="submission" date="2018-06" db="EMBL/GenBank/DDBJ databases">
        <authorList>
            <person name="Lum Nde A."/>
            <person name="Hugo C."/>
        </authorList>
    </citation>
    <scope>NUCLEOTIDE SEQUENCE [LARGE SCALE GENOMIC DNA]</scope>
    <source>
        <strain evidence="9">1_F178</strain>
    </source>
</reference>
<dbReference type="RefSeq" id="WP_115971873.1">
    <property type="nucleotide sequence ID" value="NZ_QNVT01000016.1"/>
</dbReference>
<sequence>MKHKNISIGIILGMAVLFSACSRFTEVDLPEDQITRDMVFKDEALAQAAMAGIYRSLEESGFLSGSSGGAQSYVSCYTDELSSYAPAGSDTSQFYTLTHNALTQTVGNLWTVTYKQVYYINSVIEGLEHSPNISASVKARLSGEALFLRAILHLYLTNTYGGVPYIKVTDYEINSHVSRESQAAVYAKVREDLLQAVEELPNALPKGSRVRPTKMAAYALLARLAYYQKDWNAALEYSSLVLSRSDYAPETDLDKTFLMSSSSAIWQLMPYDSTYPTNEGNFFILQTAPPARVALSPVFVNGFESGDQRRTQWVGEVQDSQNTTYYYPFKYKQSSITSSSAEYSVILRVEELCLIRSEAYTRKNELNMGLSDLNKIRGRAGLPVLSNLGQAELLAAIVRERKYELFTEFGHRLYDLSHFGVLDQTMQAQKPSWKSYYQFLPIPEQELLRNPNLKPQNDGY</sequence>
<evidence type="ECO:0000256" key="3">
    <source>
        <dbReference type="ARBA" id="ARBA00022729"/>
    </source>
</evidence>
<dbReference type="GO" id="GO:0009279">
    <property type="term" value="C:cell outer membrane"/>
    <property type="evidence" value="ECO:0007669"/>
    <property type="project" value="UniProtKB-SubCell"/>
</dbReference>
<dbReference type="InterPro" id="IPR033985">
    <property type="entry name" value="SusD-like_N"/>
</dbReference>
<dbReference type="AlphaFoldDB" id="A0A3D9C634"/>
<dbReference type="SUPFAM" id="SSF48452">
    <property type="entry name" value="TPR-like"/>
    <property type="match status" value="1"/>
</dbReference>
<organism evidence="8 9">
    <name type="scientific">Chryseobacterium pennae</name>
    <dbReference type="NCBI Taxonomy" id="2258962"/>
    <lineage>
        <taxon>Bacteria</taxon>
        <taxon>Pseudomonadati</taxon>
        <taxon>Bacteroidota</taxon>
        <taxon>Flavobacteriia</taxon>
        <taxon>Flavobacteriales</taxon>
        <taxon>Weeksellaceae</taxon>
        <taxon>Chryseobacterium group</taxon>
        <taxon>Chryseobacterium</taxon>
    </lineage>
</organism>
<dbReference type="InterPro" id="IPR012944">
    <property type="entry name" value="SusD_RagB_dom"/>
</dbReference>
<comment type="caution">
    <text evidence="8">The sequence shown here is derived from an EMBL/GenBank/DDBJ whole genome shotgun (WGS) entry which is preliminary data.</text>
</comment>
<name>A0A3D9C634_9FLAO</name>
<evidence type="ECO:0000256" key="5">
    <source>
        <dbReference type="ARBA" id="ARBA00023237"/>
    </source>
</evidence>
<keyword evidence="3" id="KW-0732">Signal</keyword>
<evidence type="ECO:0000259" key="6">
    <source>
        <dbReference type="Pfam" id="PF07980"/>
    </source>
</evidence>
<dbReference type="Gene3D" id="1.25.40.390">
    <property type="match status" value="1"/>
</dbReference>
<protein>
    <submittedName>
        <fullName evidence="8">RagB/SusD family nutrient uptake outer membrane protein</fullName>
    </submittedName>
</protein>
<dbReference type="Proteomes" id="UP000256686">
    <property type="component" value="Unassembled WGS sequence"/>
</dbReference>
<feature type="domain" description="SusD-like N-terminal" evidence="7">
    <location>
        <begin position="90"/>
        <end position="224"/>
    </location>
</feature>
<dbReference type="Pfam" id="PF07980">
    <property type="entry name" value="SusD_RagB"/>
    <property type="match status" value="1"/>
</dbReference>
<comment type="similarity">
    <text evidence="2">Belongs to the SusD family.</text>
</comment>
<dbReference type="Pfam" id="PF14322">
    <property type="entry name" value="SusD-like_3"/>
    <property type="match status" value="1"/>
</dbReference>
<feature type="domain" description="RagB/SusD" evidence="6">
    <location>
        <begin position="318"/>
        <end position="460"/>
    </location>
</feature>
<proteinExistence type="inferred from homology"/>
<evidence type="ECO:0000259" key="7">
    <source>
        <dbReference type="Pfam" id="PF14322"/>
    </source>
</evidence>
<keyword evidence="9" id="KW-1185">Reference proteome</keyword>
<dbReference type="PROSITE" id="PS51257">
    <property type="entry name" value="PROKAR_LIPOPROTEIN"/>
    <property type="match status" value="1"/>
</dbReference>
<evidence type="ECO:0000256" key="1">
    <source>
        <dbReference type="ARBA" id="ARBA00004442"/>
    </source>
</evidence>
<gene>
    <name evidence="8" type="ORF">DRF65_16545</name>
</gene>
<dbReference type="InterPro" id="IPR011990">
    <property type="entry name" value="TPR-like_helical_dom_sf"/>
</dbReference>
<evidence type="ECO:0000256" key="4">
    <source>
        <dbReference type="ARBA" id="ARBA00023136"/>
    </source>
</evidence>
<evidence type="ECO:0000256" key="2">
    <source>
        <dbReference type="ARBA" id="ARBA00006275"/>
    </source>
</evidence>
<comment type="subcellular location">
    <subcellularLocation>
        <location evidence="1">Cell outer membrane</location>
    </subcellularLocation>
</comment>
<evidence type="ECO:0000313" key="9">
    <source>
        <dbReference type="Proteomes" id="UP000256686"/>
    </source>
</evidence>
<dbReference type="EMBL" id="QNVT01000016">
    <property type="protein sequence ID" value="REC61323.1"/>
    <property type="molecule type" value="Genomic_DNA"/>
</dbReference>
<keyword evidence="5" id="KW-0998">Cell outer membrane</keyword>
<evidence type="ECO:0000313" key="8">
    <source>
        <dbReference type="EMBL" id="REC61323.1"/>
    </source>
</evidence>
<accession>A0A3D9C634</accession>
<keyword evidence="4" id="KW-0472">Membrane</keyword>